<sequence length="185" mass="20793">MALIDRLREAVDTGEVIEVIYHGGSNPGTKRRISPRKINWEAEKVQAYCLETEAVKTFALAKMQLATGAEAGVGPTDEVVLERHLAEAADIPDAMAPFMDWFEELGWHIELYEDAISLHRQFKNGKPRKSQDVMLLRSPDNTHRPWYTNSIQMPMASARKRLADAALIFLEQAQLCAPNPVPLPE</sequence>
<evidence type="ECO:0000313" key="2">
    <source>
        <dbReference type="Proteomes" id="UP001596425"/>
    </source>
</evidence>
<dbReference type="RefSeq" id="WP_193192871.1">
    <property type="nucleotide sequence ID" value="NZ_JACZFR010000035.1"/>
</dbReference>
<comment type="caution">
    <text evidence="1">The sequence shown here is derived from an EMBL/GenBank/DDBJ whole genome shotgun (WGS) entry which is preliminary data.</text>
</comment>
<evidence type="ECO:0000313" key="1">
    <source>
        <dbReference type="EMBL" id="MFC6633556.1"/>
    </source>
</evidence>
<gene>
    <name evidence="1" type="ORF">ACFQBM_09705</name>
</gene>
<accession>A0ABW1YLF3</accession>
<name>A0ABW1YLF3_9GAMM</name>
<dbReference type="Proteomes" id="UP001596425">
    <property type="component" value="Unassembled WGS sequence"/>
</dbReference>
<proteinExistence type="predicted"/>
<protein>
    <submittedName>
        <fullName evidence="1">WYL domain-containing protein</fullName>
    </submittedName>
</protein>
<reference evidence="2" key="1">
    <citation type="journal article" date="2019" name="Int. J. Syst. Evol. Microbiol.">
        <title>The Global Catalogue of Microorganisms (GCM) 10K type strain sequencing project: providing services to taxonomists for standard genome sequencing and annotation.</title>
        <authorList>
            <consortium name="The Broad Institute Genomics Platform"/>
            <consortium name="The Broad Institute Genome Sequencing Center for Infectious Disease"/>
            <person name="Wu L."/>
            <person name="Ma J."/>
        </authorList>
    </citation>
    <scope>NUCLEOTIDE SEQUENCE [LARGE SCALE GENOMIC DNA]</scope>
    <source>
        <strain evidence="2">CGMCC 1.13718</strain>
    </source>
</reference>
<dbReference type="EMBL" id="JBHSVR010000001">
    <property type="protein sequence ID" value="MFC6633556.1"/>
    <property type="molecule type" value="Genomic_DNA"/>
</dbReference>
<dbReference type="PROSITE" id="PS52050">
    <property type="entry name" value="WYL"/>
    <property type="match status" value="1"/>
</dbReference>
<keyword evidence="2" id="KW-1185">Reference proteome</keyword>
<organism evidence="1 2">
    <name type="scientific">Microbulbifer taiwanensis</name>
    <dbReference type="NCBI Taxonomy" id="986746"/>
    <lineage>
        <taxon>Bacteria</taxon>
        <taxon>Pseudomonadati</taxon>
        <taxon>Pseudomonadota</taxon>
        <taxon>Gammaproteobacteria</taxon>
        <taxon>Cellvibrionales</taxon>
        <taxon>Microbulbiferaceae</taxon>
        <taxon>Microbulbifer</taxon>
    </lineage>
</organism>